<protein>
    <submittedName>
        <fullName evidence="1">Uncharacterized protein</fullName>
    </submittedName>
</protein>
<gene>
    <name evidence="1" type="ORF">S16_0005a</name>
</gene>
<sequence>MKAGTGKTSPPAACVFPVQYEDEESEFYYSRFRYYDAETGQYLCAGPIGLKGGINAYQSPLRSCINEGVPFDYSGKDE</sequence>
<dbReference type="AlphaFoldDB" id="F2Q8L4"/>
<dbReference type="NCBIfam" id="TIGR03696">
    <property type="entry name" value="Rhs_assc_core"/>
    <property type="match status" value="1"/>
</dbReference>
<accession>F2Q8L4</accession>
<evidence type="ECO:0000313" key="1">
    <source>
        <dbReference type="EMBL" id="CAX67949.1"/>
    </source>
</evidence>
<name>F2Q8L4_SALEE</name>
<proteinExistence type="predicted"/>
<dbReference type="Gene3D" id="2.180.10.10">
    <property type="entry name" value="RHS repeat-associated core"/>
    <property type="match status" value="1"/>
</dbReference>
<dbReference type="PRINTS" id="PR00394">
    <property type="entry name" value="RHSPROTEIN"/>
</dbReference>
<organism evidence="1">
    <name type="scientific">Salmonella enterica VII</name>
    <dbReference type="NCBI Taxonomy" id="59208"/>
    <lineage>
        <taxon>Bacteria</taxon>
        <taxon>Pseudomonadati</taxon>
        <taxon>Pseudomonadota</taxon>
        <taxon>Gammaproteobacteria</taxon>
        <taxon>Enterobacterales</taxon>
        <taxon>Enterobacteriaceae</taxon>
        <taxon>Salmonella</taxon>
    </lineage>
</organism>
<reference evidence="1" key="1">
    <citation type="submission" date="2009-04" db="EMBL/GenBank/DDBJ databases">
        <title>Novel enterobacterial integrative and conjugative elements (ICEs), including a mobilisable relateive of SPI-7.</title>
        <authorList>
            <person name="Seth-Smith H.M."/>
        </authorList>
    </citation>
    <scope>NUCLEOTIDE SEQUENCE</scope>
    <source>
        <strain evidence="1">SARC16</strain>
    </source>
</reference>
<dbReference type="EMBL" id="FN298495">
    <property type="protein sequence ID" value="CAX67949.1"/>
    <property type="molecule type" value="Genomic_DNA"/>
</dbReference>
<dbReference type="InterPro" id="IPR022385">
    <property type="entry name" value="Rhs_assc_core"/>
</dbReference>